<dbReference type="AlphaFoldDB" id="A5G8Y0"/>
<keyword evidence="3 4" id="KW-0574">Periplasm</keyword>
<keyword evidence="2 4" id="KW-0732">Signal</keyword>
<proteinExistence type="inferred from homology"/>
<keyword evidence="7" id="KW-1185">Reference proteome</keyword>
<evidence type="ECO:0000256" key="4">
    <source>
        <dbReference type="RuleBase" id="RU362063"/>
    </source>
</evidence>
<gene>
    <name evidence="6" type="ordered locus">Gura_4105</name>
</gene>
<dbReference type="Gene3D" id="2.30.30.760">
    <property type="match status" value="1"/>
</dbReference>
<dbReference type="Proteomes" id="UP000006695">
    <property type="component" value="Chromosome"/>
</dbReference>
<dbReference type="NCBIfam" id="TIGR03170">
    <property type="entry name" value="flgA_cterm"/>
    <property type="match status" value="1"/>
</dbReference>
<dbReference type="PANTHER" id="PTHR36307:SF1">
    <property type="entry name" value="FLAGELLA BASAL BODY P-RING FORMATION PROTEIN FLGA"/>
    <property type="match status" value="1"/>
</dbReference>
<name>A5G8Y0_GEOUR</name>
<comment type="function">
    <text evidence="4">Involved in the assembly process of the P-ring formation. It may associate with FlgF on the rod constituting a structure essential for the P-ring assembly or may act as a modulator protein for the P-ring assembly.</text>
</comment>
<dbReference type="HOGENOM" id="CLU_070510_3_0_7"/>
<dbReference type="GO" id="GO:0044780">
    <property type="term" value="P:bacterial-type flagellum assembly"/>
    <property type="evidence" value="ECO:0007669"/>
    <property type="project" value="InterPro"/>
</dbReference>
<sequence>MKCILQTGMLLVLALAFIASAGAAGQIVVKEADIRRVLDDHLRQKSENLGLDVSVKKIGYSGDMALPAGTISYEVVAPDRWEGWGNANLALIVRVNDRVERNISVKVEVEALADVVVAVRPLERGEVIGNGDIAVQKRDLAKMQGKTCRTAEEAVGKRVRTAIRGNNPIRADYLEKISLVKSGQLVTIVVENDALRITAAGRARNSGAEGDTVMVQNLASQKEVAARVVDATTVKVDF</sequence>
<feature type="signal peptide" evidence="4">
    <location>
        <begin position="1"/>
        <end position="23"/>
    </location>
</feature>
<dbReference type="InterPro" id="IPR039246">
    <property type="entry name" value="Flagellar_FlgA"/>
</dbReference>
<reference evidence="6 7" key="1">
    <citation type="submission" date="2007-05" db="EMBL/GenBank/DDBJ databases">
        <title>Complete sequence of Geobacter uraniireducens Rf4.</title>
        <authorList>
            <consortium name="US DOE Joint Genome Institute"/>
            <person name="Copeland A."/>
            <person name="Lucas S."/>
            <person name="Lapidus A."/>
            <person name="Barry K."/>
            <person name="Detter J.C."/>
            <person name="Glavina del Rio T."/>
            <person name="Hammon N."/>
            <person name="Israni S."/>
            <person name="Dalin E."/>
            <person name="Tice H."/>
            <person name="Pitluck S."/>
            <person name="Chertkov O."/>
            <person name="Brettin T."/>
            <person name="Bruce D."/>
            <person name="Han C."/>
            <person name="Schmutz J."/>
            <person name="Larimer F."/>
            <person name="Land M."/>
            <person name="Hauser L."/>
            <person name="Kyrpides N."/>
            <person name="Mikhailova N."/>
            <person name="Shelobolina E."/>
            <person name="Aklujkar M."/>
            <person name="Lovley D."/>
            <person name="Richardson P."/>
        </authorList>
    </citation>
    <scope>NUCLEOTIDE SEQUENCE [LARGE SCALE GENOMIC DNA]</scope>
    <source>
        <strain evidence="6 7">Rf4</strain>
    </source>
</reference>
<keyword evidence="4" id="KW-1005">Bacterial flagellum biogenesis</keyword>
<dbReference type="InterPro" id="IPR013974">
    <property type="entry name" value="SAF"/>
</dbReference>
<evidence type="ECO:0000256" key="1">
    <source>
        <dbReference type="ARBA" id="ARBA00004418"/>
    </source>
</evidence>
<dbReference type="CDD" id="cd11614">
    <property type="entry name" value="SAF_CpaB_FlgA_like"/>
    <property type="match status" value="1"/>
</dbReference>
<dbReference type="STRING" id="351605.Gura_4105"/>
<evidence type="ECO:0000256" key="3">
    <source>
        <dbReference type="ARBA" id="ARBA00022764"/>
    </source>
</evidence>
<evidence type="ECO:0000259" key="5">
    <source>
        <dbReference type="SMART" id="SM00858"/>
    </source>
</evidence>
<evidence type="ECO:0000256" key="2">
    <source>
        <dbReference type="ARBA" id="ARBA00022729"/>
    </source>
</evidence>
<comment type="subcellular location">
    <subcellularLocation>
        <location evidence="1 4">Periplasm</location>
    </subcellularLocation>
</comment>
<dbReference type="SMART" id="SM00858">
    <property type="entry name" value="SAF"/>
    <property type="match status" value="1"/>
</dbReference>
<accession>A5G8Y0</accession>
<dbReference type="GO" id="GO:0042597">
    <property type="term" value="C:periplasmic space"/>
    <property type="evidence" value="ECO:0007669"/>
    <property type="project" value="UniProtKB-SubCell"/>
</dbReference>
<dbReference type="InterPro" id="IPR017585">
    <property type="entry name" value="SAF_FlgA"/>
</dbReference>
<feature type="domain" description="SAF" evidence="5">
    <location>
        <begin position="113"/>
        <end position="175"/>
    </location>
</feature>
<feature type="chain" id="PRO_5005121635" description="Flagella basal body P-ring formation protein FlgA" evidence="4">
    <location>
        <begin position="24"/>
        <end position="238"/>
    </location>
</feature>
<dbReference type="RefSeq" id="WP_011940884.1">
    <property type="nucleotide sequence ID" value="NC_009483.1"/>
</dbReference>
<protein>
    <recommendedName>
        <fullName evidence="4">Flagella basal body P-ring formation protein FlgA</fullName>
    </recommendedName>
</protein>
<evidence type="ECO:0000313" key="7">
    <source>
        <dbReference type="Proteomes" id="UP000006695"/>
    </source>
</evidence>
<comment type="similarity">
    <text evidence="4">Belongs to the FlgA family.</text>
</comment>
<dbReference type="KEGG" id="gur:Gura_4105"/>
<dbReference type="PANTHER" id="PTHR36307">
    <property type="entry name" value="FLAGELLA BASAL BODY P-RING FORMATION PROTEIN FLGA"/>
    <property type="match status" value="1"/>
</dbReference>
<organism evidence="6 7">
    <name type="scientific">Geotalea uraniireducens (strain Rf4)</name>
    <name type="common">Geobacter uraniireducens</name>
    <dbReference type="NCBI Taxonomy" id="351605"/>
    <lineage>
        <taxon>Bacteria</taxon>
        <taxon>Pseudomonadati</taxon>
        <taxon>Thermodesulfobacteriota</taxon>
        <taxon>Desulfuromonadia</taxon>
        <taxon>Geobacterales</taxon>
        <taxon>Geobacteraceae</taxon>
        <taxon>Geotalea</taxon>
    </lineage>
</organism>
<dbReference type="InterPro" id="IPR041231">
    <property type="entry name" value="FlgA_N"/>
</dbReference>
<dbReference type="Gene3D" id="3.90.1210.10">
    <property type="entry name" value="Antifreeze-like/N-acetylneuraminic acid synthase C-terminal domain"/>
    <property type="match status" value="1"/>
</dbReference>
<dbReference type="EMBL" id="CP000698">
    <property type="protein sequence ID" value="ABQ28248.1"/>
    <property type="molecule type" value="Genomic_DNA"/>
</dbReference>
<dbReference type="Pfam" id="PF17656">
    <property type="entry name" value="ChapFlgA_N"/>
    <property type="match status" value="1"/>
</dbReference>
<dbReference type="Pfam" id="PF13144">
    <property type="entry name" value="ChapFlgA"/>
    <property type="match status" value="1"/>
</dbReference>
<evidence type="ECO:0000313" key="6">
    <source>
        <dbReference type="EMBL" id="ABQ28248.1"/>
    </source>
</evidence>